<evidence type="ECO:0000256" key="2">
    <source>
        <dbReference type="ARBA" id="ARBA00023054"/>
    </source>
</evidence>
<comment type="caution">
    <text evidence="5">The sequence shown here is derived from an EMBL/GenBank/DDBJ whole genome shotgun (WGS) entry which is preliminary data.</text>
</comment>
<organism evidence="5 6">
    <name type="scientific">Carnegiea gigantea</name>
    <dbReference type="NCBI Taxonomy" id="171969"/>
    <lineage>
        <taxon>Eukaryota</taxon>
        <taxon>Viridiplantae</taxon>
        <taxon>Streptophyta</taxon>
        <taxon>Embryophyta</taxon>
        <taxon>Tracheophyta</taxon>
        <taxon>Spermatophyta</taxon>
        <taxon>Magnoliopsida</taxon>
        <taxon>eudicotyledons</taxon>
        <taxon>Gunneridae</taxon>
        <taxon>Pentapetalae</taxon>
        <taxon>Caryophyllales</taxon>
        <taxon>Cactineae</taxon>
        <taxon>Cactaceae</taxon>
        <taxon>Cactoideae</taxon>
        <taxon>Echinocereeae</taxon>
        <taxon>Carnegiea</taxon>
    </lineage>
</organism>
<keyword evidence="6" id="KW-1185">Reference proteome</keyword>
<evidence type="ECO:0000313" key="5">
    <source>
        <dbReference type="EMBL" id="KAJ8450290.1"/>
    </source>
</evidence>
<dbReference type="OrthoDB" id="128924at2759"/>
<evidence type="ECO:0000256" key="3">
    <source>
        <dbReference type="SAM" id="Coils"/>
    </source>
</evidence>
<dbReference type="InterPro" id="IPR008587">
    <property type="entry name" value="FPP_plant"/>
</dbReference>
<feature type="compositionally biased region" description="Polar residues" evidence="4">
    <location>
        <begin position="875"/>
        <end position="886"/>
    </location>
</feature>
<feature type="region of interest" description="Disordered" evidence="4">
    <location>
        <begin position="872"/>
        <end position="919"/>
    </location>
</feature>
<keyword evidence="2 3" id="KW-0175">Coiled coil</keyword>
<feature type="region of interest" description="Disordered" evidence="4">
    <location>
        <begin position="1"/>
        <end position="52"/>
    </location>
</feature>
<feature type="compositionally biased region" description="Low complexity" evidence="4">
    <location>
        <begin position="893"/>
        <end position="905"/>
    </location>
</feature>
<dbReference type="Pfam" id="PF05911">
    <property type="entry name" value="FPP"/>
    <property type="match status" value="4"/>
</dbReference>
<dbReference type="PANTHER" id="PTHR31580">
    <property type="entry name" value="FILAMENT-LIKE PLANT PROTEIN 4"/>
    <property type="match status" value="1"/>
</dbReference>
<feature type="coiled-coil region" evidence="3">
    <location>
        <begin position="457"/>
        <end position="533"/>
    </location>
</feature>
<dbReference type="PANTHER" id="PTHR31580:SF5">
    <property type="entry name" value="FILAMENT-LIKE PLANT PROTEIN 1-RELATED"/>
    <property type="match status" value="1"/>
</dbReference>
<comment type="similarity">
    <text evidence="1">Belongs to the FPP family.</text>
</comment>
<reference evidence="5" key="1">
    <citation type="submission" date="2022-04" db="EMBL/GenBank/DDBJ databases">
        <title>Carnegiea gigantea Genome sequencing and assembly v2.</title>
        <authorList>
            <person name="Copetti D."/>
            <person name="Sanderson M.J."/>
            <person name="Burquez A."/>
            <person name="Wojciechowski M.F."/>
        </authorList>
    </citation>
    <scope>NUCLEOTIDE SEQUENCE</scope>
    <source>
        <strain evidence="5">SGP5-SGP5p</strain>
        <tissue evidence="5">Aerial part</tissue>
    </source>
</reference>
<protein>
    <recommendedName>
        <fullName evidence="7">Filament-like plant protein</fullName>
    </recommendedName>
</protein>
<accession>A0A9Q1KUT6</accession>
<feature type="coiled-coil region" evidence="3">
    <location>
        <begin position="562"/>
        <end position="788"/>
    </location>
</feature>
<dbReference type="Proteomes" id="UP001153076">
    <property type="component" value="Unassembled WGS sequence"/>
</dbReference>
<dbReference type="AlphaFoldDB" id="A0A9Q1KUT6"/>
<feature type="compositionally biased region" description="Polar residues" evidence="4">
    <location>
        <begin position="20"/>
        <end position="31"/>
    </location>
</feature>
<evidence type="ECO:0000256" key="4">
    <source>
        <dbReference type="SAM" id="MobiDB-lite"/>
    </source>
</evidence>
<dbReference type="EMBL" id="JAKOGI010000016">
    <property type="protein sequence ID" value="KAJ8450290.1"/>
    <property type="molecule type" value="Genomic_DNA"/>
</dbReference>
<evidence type="ECO:0008006" key="7">
    <source>
        <dbReference type="Google" id="ProtNLM"/>
    </source>
</evidence>
<feature type="coiled-coil region" evidence="3">
    <location>
        <begin position="185"/>
        <end position="352"/>
    </location>
</feature>
<proteinExistence type="inferred from homology"/>
<gene>
    <name evidence="5" type="ORF">Cgig2_004747</name>
</gene>
<evidence type="ECO:0000256" key="1">
    <source>
        <dbReference type="ARBA" id="ARBA00005921"/>
    </source>
</evidence>
<sequence length="929" mass="104305">MVKRKWLWGKRSSEKMGGETDSSGSMSSQSEKCSEDRDASKGSPANTQLPAVTFEEMDNEMNEEEMHESVKSLTQKLCDAPIDDESKCILSQEDDISTNKCTQKWSDPLVDDGSKDSFREVVSRISVDENSEIEKVAKISNDCKEDKSSVKLLTEKLSAALLNVSLKDDLVKQHAKVAEEAVAGWEKAEKEATTLKQQLETVVKQKSALEARANHLDEALKECVRQLRLARDEQERKINQAVAEKAEELELAKTKLQDEITELQAVLETSRVKSPDPALLHRLETLERENLSLRKELQAQSEELEIRTIERDLSAEAAETASKQHLESIKKVAKLEAECRKLKSQYRVLSNAAASSYVESLTDSQSDSGEQLSALEADSRKMNGSGLLQCNPSRSESWASALIAELDQFKGEKGFDRSIPASSIEIDLMDDFLEMERLAALPDDGHQASEKPVTEAESKLRIELKSVINQIAELEEKMDKVEADKAELATALVQTQNCLERSQVQLIETQMKLEQLEQEIRSANEGEEFYKAKAISLDKEVQLICSEIKSLRAELDREQTLSVAKSTRCEELEDELEKKKKELEIQQDAVCNEELKLTEMALAEARECLEKSLGQLKDAEKKLGELEKQLDVASEDKKCLKSQLDRERALSVAKSARCEELKNELQKKEKELEIQQDAIFYSELKMKEMALAETRESLQKSQGQLREAEMKLGELEKELDAANEEKKSLKSELDNVQTEVQAMSAQIDSLKEQVHKERASAAELSVKCMELETELQQKRRELEVQRRANSHNEIKIKQEDLEAAAGKLADCQKTIASLGSQLKSLATLEDFLIDTASIPGFLPPAPLMMARRSNEPWKLHSNHTFLSKEYEPKNDSQAGYTPFTSHNGRHLSKSPASSSSSTSPTFFMNPPGSEKSANGFAKYFSLSRD</sequence>
<evidence type="ECO:0000313" key="6">
    <source>
        <dbReference type="Proteomes" id="UP001153076"/>
    </source>
</evidence>
<name>A0A9Q1KUT6_9CARY</name>